<dbReference type="InterPro" id="IPR012677">
    <property type="entry name" value="Nucleotide-bd_a/b_plait_sf"/>
</dbReference>
<dbReference type="CDD" id="cd00590">
    <property type="entry name" value="RRM_SF"/>
    <property type="match status" value="1"/>
</dbReference>
<accession>A0A6A6R1S2</accession>
<sequence length="321" mass="35617">MFLLRRAAVRALSTPSTSFLSKPRSITTFTPASFRLRQQPSIVLTFQRRFASDDAEKSEEFAQTATEAPITETATEPAAETSETEPQSTLGSAKEYAQEKASDALGALGLQGAASAVAPPQSSQRSSYTNPLATPNKVLYVGNLFFEVTEDQLRRVFSRFGSVEDVRLVKDGKGLSRGFGYVTLGELDHATAAIENLNQQVFEGRRMNVQYHIQRERPVSTFNSARQPNPPTKTLFIGNMSFEMSDKDLNDLFRDIRNVMDVRVAIDRRTGQPRGFAHADFIDVKSAQAAKDILEGKEIYGRNLRVDFSASSSQKRQTTDE</sequence>
<dbReference type="PANTHER" id="PTHR48027">
    <property type="entry name" value="HETEROGENEOUS NUCLEAR RIBONUCLEOPROTEIN 87F-RELATED"/>
    <property type="match status" value="1"/>
</dbReference>
<evidence type="ECO:0000313" key="5">
    <source>
        <dbReference type="EMBL" id="KAF2498651.1"/>
    </source>
</evidence>
<feature type="compositionally biased region" description="Low complexity" evidence="3">
    <location>
        <begin position="62"/>
        <end position="86"/>
    </location>
</feature>
<dbReference type="AlphaFoldDB" id="A0A6A6R1S2"/>
<feature type="domain" description="RRM" evidence="4">
    <location>
        <begin position="137"/>
        <end position="214"/>
    </location>
</feature>
<gene>
    <name evidence="5" type="ORF">BU16DRAFT_481734</name>
</gene>
<evidence type="ECO:0000256" key="3">
    <source>
        <dbReference type="SAM" id="MobiDB-lite"/>
    </source>
</evidence>
<proteinExistence type="predicted"/>
<dbReference type="EMBL" id="MU004185">
    <property type="protein sequence ID" value="KAF2498651.1"/>
    <property type="molecule type" value="Genomic_DNA"/>
</dbReference>
<dbReference type="Pfam" id="PF00076">
    <property type="entry name" value="RRM_1"/>
    <property type="match status" value="2"/>
</dbReference>
<evidence type="ECO:0000256" key="1">
    <source>
        <dbReference type="ARBA" id="ARBA00022884"/>
    </source>
</evidence>
<dbReference type="InterPro" id="IPR000504">
    <property type="entry name" value="RRM_dom"/>
</dbReference>
<name>A0A6A6R1S2_9PEZI</name>
<dbReference type="GO" id="GO:0003723">
    <property type="term" value="F:RNA binding"/>
    <property type="evidence" value="ECO:0007669"/>
    <property type="project" value="UniProtKB-UniRule"/>
</dbReference>
<organism evidence="5 6">
    <name type="scientific">Lophium mytilinum</name>
    <dbReference type="NCBI Taxonomy" id="390894"/>
    <lineage>
        <taxon>Eukaryota</taxon>
        <taxon>Fungi</taxon>
        <taxon>Dikarya</taxon>
        <taxon>Ascomycota</taxon>
        <taxon>Pezizomycotina</taxon>
        <taxon>Dothideomycetes</taxon>
        <taxon>Pleosporomycetidae</taxon>
        <taxon>Mytilinidiales</taxon>
        <taxon>Mytilinidiaceae</taxon>
        <taxon>Lophium</taxon>
    </lineage>
</organism>
<feature type="domain" description="RRM" evidence="4">
    <location>
        <begin position="233"/>
        <end position="311"/>
    </location>
</feature>
<keyword evidence="1 2" id="KW-0694">RNA-binding</keyword>
<dbReference type="OrthoDB" id="6730379at2759"/>
<protein>
    <submittedName>
        <fullName evidence="5">RNA-binding domain-containing protein</fullName>
    </submittedName>
</protein>
<reference evidence="5" key="1">
    <citation type="journal article" date="2020" name="Stud. Mycol.">
        <title>101 Dothideomycetes genomes: a test case for predicting lifestyles and emergence of pathogens.</title>
        <authorList>
            <person name="Haridas S."/>
            <person name="Albert R."/>
            <person name="Binder M."/>
            <person name="Bloem J."/>
            <person name="Labutti K."/>
            <person name="Salamov A."/>
            <person name="Andreopoulos B."/>
            <person name="Baker S."/>
            <person name="Barry K."/>
            <person name="Bills G."/>
            <person name="Bluhm B."/>
            <person name="Cannon C."/>
            <person name="Castanera R."/>
            <person name="Culley D."/>
            <person name="Daum C."/>
            <person name="Ezra D."/>
            <person name="Gonzalez J."/>
            <person name="Henrissat B."/>
            <person name="Kuo A."/>
            <person name="Liang C."/>
            <person name="Lipzen A."/>
            <person name="Lutzoni F."/>
            <person name="Magnuson J."/>
            <person name="Mondo S."/>
            <person name="Nolan M."/>
            <person name="Ohm R."/>
            <person name="Pangilinan J."/>
            <person name="Park H.-J."/>
            <person name="Ramirez L."/>
            <person name="Alfaro M."/>
            <person name="Sun H."/>
            <person name="Tritt A."/>
            <person name="Yoshinaga Y."/>
            <person name="Zwiers L.-H."/>
            <person name="Turgeon B."/>
            <person name="Goodwin S."/>
            <person name="Spatafora J."/>
            <person name="Crous P."/>
            <person name="Grigoriev I."/>
        </authorList>
    </citation>
    <scope>NUCLEOTIDE SEQUENCE</scope>
    <source>
        <strain evidence="5">CBS 269.34</strain>
    </source>
</reference>
<dbReference type="SMART" id="SM00360">
    <property type="entry name" value="RRM"/>
    <property type="match status" value="2"/>
</dbReference>
<evidence type="ECO:0000313" key="6">
    <source>
        <dbReference type="Proteomes" id="UP000799750"/>
    </source>
</evidence>
<evidence type="ECO:0000256" key="2">
    <source>
        <dbReference type="PROSITE-ProRule" id="PRU00176"/>
    </source>
</evidence>
<evidence type="ECO:0000259" key="4">
    <source>
        <dbReference type="PROSITE" id="PS50102"/>
    </source>
</evidence>
<keyword evidence="6" id="KW-1185">Reference proteome</keyword>
<dbReference type="PROSITE" id="PS50102">
    <property type="entry name" value="RRM"/>
    <property type="match status" value="2"/>
</dbReference>
<feature type="region of interest" description="Disordered" evidence="3">
    <location>
        <begin position="55"/>
        <end position="96"/>
    </location>
</feature>
<dbReference type="InterPro" id="IPR035979">
    <property type="entry name" value="RBD_domain_sf"/>
</dbReference>
<dbReference type="SUPFAM" id="SSF54928">
    <property type="entry name" value="RNA-binding domain, RBD"/>
    <property type="match status" value="2"/>
</dbReference>
<dbReference type="FunFam" id="3.30.70.330:FF:000843">
    <property type="entry name" value="Nucleic acid-binding protein"/>
    <property type="match status" value="1"/>
</dbReference>
<dbReference type="InterPro" id="IPR052462">
    <property type="entry name" value="SLIRP/GR-RBP-like"/>
</dbReference>
<dbReference type="Gene3D" id="3.30.70.330">
    <property type="match status" value="2"/>
</dbReference>
<dbReference type="Proteomes" id="UP000799750">
    <property type="component" value="Unassembled WGS sequence"/>
</dbReference>